<accession>A0A5C5VGM8</accession>
<evidence type="ECO:0000313" key="2">
    <source>
        <dbReference type="EMBL" id="TWT37251.1"/>
    </source>
</evidence>
<dbReference type="PANTHER" id="PTHR33361:SF2">
    <property type="entry name" value="DUF885 DOMAIN-CONTAINING PROTEIN"/>
    <property type="match status" value="1"/>
</dbReference>
<dbReference type="AlphaFoldDB" id="A0A5C5VGM8"/>
<evidence type="ECO:0000256" key="1">
    <source>
        <dbReference type="SAM" id="SignalP"/>
    </source>
</evidence>
<dbReference type="PANTHER" id="PTHR33361">
    <property type="entry name" value="GLR0591 PROTEIN"/>
    <property type="match status" value="1"/>
</dbReference>
<dbReference type="Proteomes" id="UP000316714">
    <property type="component" value="Unassembled WGS sequence"/>
</dbReference>
<dbReference type="InterPro" id="IPR010281">
    <property type="entry name" value="DUF885"/>
</dbReference>
<keyword evidence="1" id="KW-0732">Signal</keyword>
<feature type="chain" id="PRO_5022674853" description="DUF885 domain-containing protein" evidence="1">
    <location>
        <begin position="27"/>
        <end position="589"/>
    </location>
</feature>
<evidence type="ECO:0000313" key="3">
    <source>
        <dbReference type="Proteomes" id="UP000316714"/>
    </source>
</evidence>
<comment type="caution">
    <text evidence="2">The sequence shown here is derived from an EMBL/GenBank/DDBJ whole genome shotgun (WGS) entry which is preliminary data.</text>
</comment>
<organism evidence="2 3">
    <name type="scientific">Posidoniimonas corsicana</name>
    <dbReference type="NCBI Taxonomy" id="1938618"/>
    <lineage>
        <taxon>Bacteria</taxon>
        <taxon>Pseudomonadati</taxon>
        <taxon>Planctomycetota</taxon>
        <taxon>Planctomycetia</taxon>
        <taxon>Pirellulales</taxon>
        <taxon>Lacipirellulaceae</taxon>
        <taxon>Posidoniimonas</taxon>
    </lineage>
</organism>
<keyword evidence="3" id="KW-1185">Reference proteome</keyword>
<dbReference type="Pfam" id="PF05960">
    <property type="entry name" value="DUF885"/>
    <property type="match status" value="1"/>
</dbReference>
<proteinExistence type="predicted"/>
<reference evidence="2 3" key="1">
    <citation type="submission" date="2019-02" db="EMBL/GenBank/DDBJ databases">
        <title>Deep-cultivation of Planctomycetes and their phenomic and genomic characterization uncovers novel biology.</title>
        <authorList>
            <person name="Wiegand S."/>
            <person name="Jogler M."/>
            <person name="Boedeker C."/>
            <person name="Pinto D."/>
            <person name="Vollmers J."/>
            <person name="Rivas-Marin E."/>
            <person name="Kohn T."/>
            <person name="Peeters S.H."/>
            <person name="Heuer A."/>
            <person name="Rast P."/>
            <person name="Oberbeckmann S."/>
            <person name="Bunk B."/>
            <person name="Jeske O."/>
            <person name="Meyerdierks A."/>
            <person name="Storesund J.E."/>
            <person name="Kallscheuer N."/>
            <person name="Luecker S."/>
            <person name="Lage O.M."/>
            <person name="Pohl T."/>
            <person name="Merkel B.J."/>
            <person name="Hornburger P."/>
            <person name="Mueller R.-W."/>
            <person name="Bruemmer F."/>
            <person name="Labrenz M."/>
            <person name="Spormann A.M."/>
            <person name="Op Den Camp H."/>
            <person name="Overmann J."/>
            <person name="Amann R."/>
            <person name="Jetten M.S.M."/>
            <person name="Mascher T."/>
            <person name="Medema M.H."/>
            <person name="Devos D.P."/>
            <person name="Kaster A.-K."/>
            <person name="Ovreas L."/>
            <person name="Rohde M."/>
            <person name="Galperin M.Y."/>
            <person name="Jogler C."/>
        </authorList>
    </citation>
    <scope>NUCLEOTIDE SEQUENCE [LARGE SCALE GENOMIC DNA]</scope>
    <source>
        <strain evidence="2 3">KOR34</strain>
    </source>
</reference>
<feature type="signal peptide" evidence="1">
    <location>
        <begin position="1"/>
        <end position="26"/>
    </location>
</feature>
<sequence length="589" mass="66852" precursor="true">MYSSSQPSIARAAVLLFILAPTPVLGDPAQQLQQLLDDAWQFGMEEHPEFATHTGDHRYNDRLTKVSLADEQRRTEARAEFHDRAMAIDADALSGLDRINLALFKRQLTDDIAEHRFLSHLTPVSNRGGFHIEFPELPRDVPLRTVQDYDNYTARLRAFGAQADGNIELMREGVRRGVTMPAVILEGWEESVDPHIVDDPEESLLFGPFKEFPNTFSAEDKERLAAAGSDAIAQVVSPAYARFKRFMADEYVPNCRTNIGASALPDGRDFYRHRVRRFTTLDLTPEEVHQRGLSEVARIRGEMEAIVQQVEFEGDLQAFFEHLRTDPQYYAKTPKELLAECSYLLKKIDGQLPKLFGRLPRTPYGLREIPSYIAPKTTCAYYQPPAGDGAQAGFFCLNTYNLPSRPLYALEALSLHEAVPGHHLQIALQQEMEGLPNFRKYSGFTAYVEGWALYAERLGKEIDCYQDPYSDFGRLSMEMWRACRLVIDTGMHFQGWTRQRAIEFMSQNSALSEHNIRAEVDRYIGWPGQALGYKIGELKIRDLRAEAEERLGKDFDVRAFHDAVLETGAVPLDVLEEHISEWLDSQGAG</sequence>
<dbReference type="EMBL" id="SIHJ01000001">
    <property type="protein sequence ID" value="TWT37251.1"/>
    <property type="molecule type" value="Genomic_DNA"/>
</dbReference>
<protein>
    <recommendedName>
        <fullName evidence="4">DUF885 domain-containing protein</fullName>
    </recommendedName>
</protein>
<evidence type="ECO:0008006" key="4">
    <source>
        <dbReference type="Google" id="ProtNLM"/>
    </source>
</evidence>
<gene>
    <name evidence="2" type="ORF">KOR34_21980</name>
</gene>
<name>A0A5C5VGM8_9BACT</name>